<name>A0A1W0AYC8_9NOCA</name>
<reference evidence="1 2" key="1">
    <citation type="journal article" date="2016" name="Antonie Van Leeuwenhoek">
        <title>Nocardia donostiensis sp. nov., isolated from human respiratory specimens.</title>
        <authorList>
            <person name="Ercibengoa M."/>
            <person name="Bell M."/>
            <person name="Marimon J.M."/>
            <person name="Humrighouse B."/>
            <person name="Klenk H.P."/>
            <person name="Potter G."/>
            <person name="Perez-Trallero E."/>
        </authorList>
    </citation>
    <scope>NUCLEOTIDE SEQUENCE [LARGE SCALE GENOMIC DNA]</scope>
    <source>
        <strain evidence="1 2">X1655</strain>
    </source>
</reference>
<dbReference type="OrthoDB" id="3399677at2"/>
<proteinExistence type="predicted"/>
<keyword evidence="2" id="KW-1185">Reference proteome</keyword>
<comment type="caution">
    <text evidence="1">The sequence shown here is derived from an EMBL/GenBank/DDBJ whole genome shotgun (WGS) entry which is preliminary data.</text>
</comment>
<dbReference type="EMBL" id="MUMY01000017">
    <property type="protein sequence ID" value="ONM47072.1"/>
    <property type="molecule type" value="Genomic_DNA"/>
</dbReference>
<evidence type="ECO:0000313" key="2">
    <source>
        <dbReference type="Proteomes" id="UP000188836"/>
    </source>
</evidence>
<accession>A0A1W0AYC8</accession>
<evidence type="ECO:0008006" key="3">
    <source>
        <dbReference type="Google" id="ProtNLM"/>
    </source>
</evidence>
<organism evidence="1 2">
    <name type="scientific">Nocardia donostiensis</name>
    <dbReference type="NCBI Taxonomy" id="1538463"/>
    <lineage>
        <taxon>Bacteria</taxon>
        <taxon>Bacillati</taxon>
        <taxon>Actinomycetota</taxon>
        <taxon>Actinomycetes</taxon>
        <taxon>Mycobacteriales</taxon>
        <taxon>Nocardiaceae</taxon>
        <taxon>Nocardia</taxon>
    </lineage>
</organism>
<evidence type="ECO:0000313" key="1">
    <source>
        <dbReference type="EMBL" id="ONM47072.1"/>
    </source>
</evidence>
<dbReference type="Proteomes" id="UP000188836">
    <property type="component" value="Unassembled WGS sequence"/>
</dbReference>
<sequence length="162" mass="19028">MSFIDDLTQGLIAKGIVDPSKIQGCTSSEISALMDSQGVSSLPQRYIEFLLRGGKNPYWLSQTGEWDYEWLLEAKELAREIVVEDYERDFTPFAQSFIFQTHQGYMFYYFRQEDLQKADPHFWIYSGYQPVRISDRPFSGWLRQLADYLPVEIAARKRMNLE</sequence>
<protein>
    <recommendedName>
        <fullName evidence="3">Knr4/Smi1-like domain-containing protein</fullName>
    </recommendedName>
</protein>
<dbReference type="AlphaFoldDB" id="A0A1W0AYC8"/>
<gene>
    <name evidence="1" type="ORF">B0T46_18970</name>
</gene>
<dbReference type="RefSeq" id="WP_077119264.1">
    <property type="nucleotide sequence ID" value="NZ_LOKT01000006.1"/>
</dbReference>